<protein>
    <submittedName>
        <fullName evidence="2">Uncharacterized protein</fullName>
    </submittedName>
</protein>
<sequence length="116" mass="13725">MVNNIDTNMEMDMACVKEVTVFRDHRGIHREVHYVAPSWIQSYRETNEPGTANQDPAHVQIHSNAQHDLHHDNHHHQQQHHHGYQQQGHQQGYHHHQGQRTTFEITHNLLAQNIQF</sequence>
<proteinExistence type="predicted"/>
<gene>
    <name evidence="2" type="ORF">CEXT_272371</name>
</gene>
<evidence type="ECO:0000313" key="3">
    <source>
        <dbReference type="Proteomes" id="UP001054945"/>
    </source>
</evidence>
<dbReference type="Proteomes" id="UP001054945">
    <property type="component" value="Unassembled WGS sequence"/>
</dbReference>
<accession>A0AAV4SZD2</accession>
<dbReference type="EMBL" id="BPLR01010353">
    <property type="protein sequence ID" value="GIY38759.1"/>
    <property type="molecule type" value="Genomic_DNA"/>
</dbReference>
<name>A0AAV4SZD2_CAEEX</name>
<keyword evidence="3" id="KW-1185">Reference proteome</keyword>
<feature type="region of interest" description="Disordered" evidence="1">
    <location>
        <begin position="70"/>
        <end position="98"/>
    </location>
</feature>
<evidence type="ECO:0000313" key="2">
    <source>
        <dbReference type="EMBL" id="GIY38759.1"/>
    </source>
</evidence>
<evidence type="ECO:0000256" key="1">
    <source>
        <dbReference type="SAM" id="MobiDB-lite"/>
    </source>
</evidence>
<comment type="caution">
    <text evidence="2">The sequence shown here is derived from an EMBL/GenBank/DDBJ whole genome shotgun (WGS) entry which is preliminary data.</text>
</comment>
<reference evidence="2 3" key="1">
    <citation type="submission" date="2021-06" db="EMBL/GenBank/DDBJ databases">
        <title>Caerostris extrusa draft genome.</title>
        <authorList>
            <person name="Kono N."/>
            <person name="Arakawa K."/>
        </authorList>
    </citation>
    <scope>NUCLEOTIDE SEQUENCE [LARGE SCALE GENOMIC DNA]</scope>
</reference>
<feature type="compositionally biased region" description="Basic residues" evidence="1">
    <location>
        <begin position="72"/>
        <end position="83"/>
    </location>
</feature>
<dbReference type="AlphaFoldDB" id="A0AAV4SZD2"/>
<organism evidence="2 3">
    <name type="scientific">Caerostris extrusa</name>
    <name type="common">Bark spider</name>
    <name type="synonym">Caerostris bankana</name>
    <dbReference type="NCBI Taxonomy" id="172846"/>
    <lineage>
        <taxon>Eukaryota</taxon>
        <taxon>Metazoa</taxon>
        <taxon>Ecdysozoa</taxon>
        <taxon>Arthropoda</taxon>
        <taxon>Chelicerata</taxon>
        <taxon>Arachnida</taxon>
        <taxon>Araneae</taxon>
        <taxon>Araneomorphae</taxon>
        <taxon>Entelegynae</taxon>
        <taxon>Araneoidea</taxon>
        <taxon>Araneidae</taxon>
        <taxon>Caerostris</taxon>
    </lineage>
</organism>